<gene>
    <name evidence="2" type="ORF">GGI19_000549</name>
</gene>
<organism evidence="2 3">
    <name type="scientific">Coemansia pectinata</name>
    <dbReference type="NCBI Taxonomy" id="1052879"/>
    <lineage>
        <taxon>Eukaryota</taxon>
        <taxon>Fungi</taxon>
        <taxon>Fungi incertae sedis</taxon>
        <taxon>Zoopagomycota</taxon>
        <taxon>Kickxellomycotina</taxon>
        <taxon>Kickxellomycetes</taxon>
        <taxon>Kickxellales</taxon>
        <taxon>Kickxellaceae</taxon>
        <taxon>Coemansia</taxon>
    </lineage>
</organism>
<dbReference type="OrthoDB" id="3981028at2759"/>
<protein>
    <submittedName>
        <fullName evidence="2">Uncharacterized protein</fullName>
    </submittedName>
</protein>
<evidence type="ECO:0000313" key="3">
    <source>
        <dbReference type="Proteomes" id="UP001140011"/>
    </source>
</evidence>
<keyword evidence="1" id="KW-0472">Membrane</keyword>
<dbReference type="Proteomes" id="UP001140011">
    <property type="component" value="Unassembled WGS sequence"/>
</dbReference>
<keyword evidence="1" id="KW-0812">Transmembrane</keyword>
<comment type="caution">
    <text evidence="2">The sequence shown here is derived from an EMBL/GenBank/DDBJ whole genome shotgun (WGS) entry which is preliminary data.</text>
</comment>
<feature type="transmembrane region" description="Helical" evidence="1">
    <location>
        <begin position="364"/>
        <end position="382"/>
    </location>
</feature>
<keyword evidence="1" id="KW-1133">Transmembrane helix</keyword>
<keyword evidence="3" id="KW-1185">Reference proteome</keyword>
<accession>A0A9W8LDM6</accession>
<reference evidence="2" key="1">
    <citation type="submission" date="2022-07" db="EMBL/GenBank/DDBJ databases">
        <title>Phylogenomic reconstructions and comparative analyses of Kickxellomycotina fungi.</title>
        <authorList>
            <person name="Reynolds N.K."/>
            <person name="Stajich J.E."/>
            <person name="Barry K."/>
            <person name="Grigoriev I.V."/>
            <person name="Crous P."/>
            <person name="Smith M.E."/>
        </authorList>
    </citation>
    <scope>NUCLEOTIDE SEQUENCE</scope>
    <source>
        <strain evidence="2">BCRC 34297</strain>
    </source>
</reference>
<evidence type="ECO:0000313" key="2">
    <source>
        <dbReference type="EMBL" id="KAJ2756823.1"/>
    </source>
</evidence>
<name>A0A9W8LDM6_9FUNG</name>
<dbReference type="AlphaFoldDB" id="A0A9W8LDM6"/>
<dbReference type="EMBL" id="JANBUH010000015">
    <property type="protein sequence ID" value="KAJ2756823.1"/>
    <property type="molecule type" value="Genomic_DNA"/>
</dbReference>
<evidence type="ECO:0000256" key="1">
    <source>
        <dbReference type="SAM" id="Phobius"/>
    </source>
</evidence>
<sequence length="411" mass="44620">MPATLATTHYVQPATPVLSNGGLHSSYPAVELASTAHRRCLPATETALSGRGLASHLKGLHQKASRALILGQGDGAWSNCNEAIQHCSMEHLASEVGEQQARQLCCRMWILYICVLSSLTELADGDGELRPKRSGSYTLPLLPTSARQVWRSIVTAFGGSDGDVDSEVLVPTVLLCLKLRDARAARDIVEAWLATLADDTLLLLKTTGSGGGSEAQQQRNMARASYMRVCELYTLHILPQLNDFASALDFLHASILISAPARDELIRRLDLLRNPALAQKQARPRTRKKTQAPRLPRLAADPVLPLPAASSTAVTQAGTLLAKNAPVIGATRAVATSKPRALVRRPRSMFDIARRVVRRLVSRWGITLLTMAIAAAVLRLLAQRLRLPPLLNALARKLWSTVKMGTQVTYI</sequence>
<proteinExistence type="predicted"/>